<proteinExistence type="predicted"/>
<feature type="transmembrane region" description="Helical" evidence="2">
    <location>
        <begin position="12"/>
        <end position="31"/>
    </location>
</feature>
<protein>
    <submittedName>
        <fullName evidence="3">SdpI family protein</fullName>
    </submittedName>
</protein>
<keyword evidence="2" id="KW-0812">Transmembrane</keyword>
<name>A0ABR9P7X4_9ACTN</name>
<organism evidence="3 4">
    <name type="scientific">Nocardiopsis coralli</name>
    <dbReference type="NCBI Taxonomy" id="2772213"/>
    <lineage>
        <taxon>Bacteria</taxon>
        <taxon>Bacillati</taxon>
        <taxon>Actinomycetota</taxon>
        <taxon>Actinomycetes</taxon>
        <taxon>Streptosporangiales</taxon>
        <taxon>Nocardiopsidaceae</taxon>
        <taxon>Nocardiopsis</taxon>
    </lineage>
</organism>
<dbReference type="InterPro" id="IPR025962">
    <property type="entry name" value="SdpI/YhfL"/>
</dbReference>
<sequence length="161" mass="16262">MAEDGSIGGLSLAWLAFVIGASAIAMVACGVMSARRTLHPNVLVGIRTSFTLDGDRNWYAVHDRAAPVFTGSGLLYALSIVPLFLLDGVGPQATGLLILIGVGTVVLCVGTIRAQRAAKAALAEEDAREAGGWGPEEGASDPGFPEEGAPGDGSSGGGADR</sequence>
<accession>A0ABR9P7X4</accession>
<evidence type="ECO:0000313" key="3">
    <source>
        <dbReference type="EMBL" id="MBE2999947.1"/>
    </source>
</evidence>
<feature type="transmembrane region" description="Helical" evidence="2">
    <location>
        <begin position="92"/>
        <end position="112"/>
    </location>
</feature>
<comment type="caution">
    <text evidence="3">The sequence shown here is derived from an EMBL/GenBank/DDBJ whole genome shotgun (WGS) entry which is preliminary data.</text>
</comment>
<keyword evidence="2" id="KW-0472">Membrane</keyword>
<dbReference type="Proteomes" id="UP000806528">
    <property type="component" value="Unassembled WGS sequence"/>
</dbReference>
<dbReference type="EMBL" id="JADBGI010000011">
    <property type="protein sequence ID" value="MBE2999947.1"/>
    <property type="molecule type" value="Genomic_DNA"/>
</dbReference>
<keyword evidence="4" id="KW-1185">Reference proteome</keyword>
<feature type="transmembrane region" description="Helical" evidence="2">
    <location>
        <begin position="65"/>
        <end position="86"/>
    </location>
</feature>
<evidence type="ECO:0000256" key="2">
    <source>
        <dbReference type="SAM" id="Phobius"/>
    </source>
</evidence>
<evidence type="ECO:0000256" key="1">
    <source>
        <dbReference type="SAM" id="MobiDB-lite"/>
    </source>
</evidence>
<evidence type="ECO:0000313" key="4">
    <source>
        <dbReference type="Proteomes" id="UP000806528"/>
    </source>
</evidence>
<feature type="compositionally biased region" description="Gly residues" evidence="1">
    <location>
        <begin position="150"/>
        <end position="161"/>
    </location>
</feature>
<reference evidence="3 4" key="1">
    <citation type="submission" date="2020-09" db="EMBL/GenBank/DDBJ databases">
        <title>Diversity and distribution of actinomycetes associated with coral in the coast of Hainan.</title>
        <authorList>
            <person name="Li F."/>
        </authorList>
    </citation>
    <scope>NUCLEOTIDE SEQUENCE [LARGE SCALE GENOMIC DNA]</scope>
    <source>
        <strain evidence="3 4">HNM0947</strain>
    </source>
</reference>
<feature type="region of interest" description="Disordered" evidence="1">
    <location>
        <begin position="125"/>
        <end position="161"/>
    </location>
</feature>
<dbReference type="Pfam" id="PF13630">
    <property type="entry name" value="SdpI"/>
    <property type="match status" value="1"/>
</dbReference>
<gene>
    <name evidence="3" type="ORF">IDM40_14700</name>
</gene>
<keyword evidence="2" id="KW-1133">Transmembrane helix</keyword>